<dbReference type="GO" id="GO:0006508">
    <property type="term" value="P:proteolysis"/>
    <property type="evidence" value="ECO:0007669"/>
    <property type="project" value="UniProtKB-KW"/>
</dbReference>
<comment type="function">
    <text evidence="1">Cysteine protease that plays a key role in autophagy by mediating both proteolytic activation and delipidation of ATG8 family proteins.</text>
</comment>
<dbReference type="eggNOG" id="KOG2674">
    <property type="taxonomic scope" value="Eukaryota"/>
</dbReference>
<dbReference type="GO" id="GO:0008234">
    <property type="term" value="F:cysteine-type peptidase activity"/>
    <property type="evidence" value="ECO:0007669"/>
    <property type="project" value="InterPro"/>
</dbReference>
<dbReference type="Pfam" id="PF03416">
    <property type="entry name" value="Peptidase_C54"/>
    <property type="match status" value="1"/>
</dbReference>
<dbReference type="EMBL" id="KI392384">
    <property type="protein sequence ID" value="ERN17080.1"/>
    <property type="molecule type" value="Genomic_DNA"/>
</dbReference>
<keyword evidence="1" id="KW-0653">Protein transport</keyword>
<dbReference type="InterPro" id="IPR038765">
    <property type="entry name" value="Papain-like_cys_pep_sf"/>
</dbReference>
<reference evidence="4" key="1">
    <citation type="journal article" date="2013" name="Science">
        <title>The Amborella genome and the evolution of flowering plants.</title>
        <authorList>
            <consortium name="Amborella Genome Project"/>
        </authorList>
    </citation>
    <scope>NUCLEOTIDE SEQUENCE [LARGE SCALE GENOMIC DNA]</scope>
</reference>
<dbReference type="SUPFAM" id="SSF54001">
    <property type="entry name" value="Cysteine proteinases"/>
    <property type="match status" value="1"/>
</dbReference>
<comment type="similarity">
    <text evidence="1">Belongs to the peptidase C54 family.</text>
</comment>
<feature type="domain" description="Peptidase C54 catalytic" evidence="2">
    <location>
        <begin position="11"/>
        <end position="56"/>
    </location>
</feature>
<name>U5D4F5_AMBTC</name>
<dbReference type="GO" id="GO:0019786">
    <property type="term" value="F:protein-phosphatidylethanolamide deconjugating activity"/>
    <property type="evidence" value="ECO:0007669"/>
    <property type="project" value="InterPro"/>
</dbReference>
<dbReference type="AlphaFoldDB" id="U5D4F5"/>
<accession>U5D4F5</accession>
<keyword evidence="1" id="KW-0072">Autophagy</keyword>
<dbReference type="STRING" id="13333.U5D4F5"/>
<evidence type="ECO:0000313" key="4">
    <source>
        <dbReference type="Proteomes" id="UP000017836"/>
    </source>
</evidence>
<evidence type="ECO:0000259" key="2">
    <source>
        <dbReference type="Pfam" id="PF03416"/>
    </source>
</evidence>
<evidence type="ECO:0000256" key="1">
    <source>
        <dbReference type="RuleBase" id="RU363115"/>
    </source>
</evidence>
<dbReference type="HOGENOM" id="CLU_2416233_0_0_1"/>
<dbReference type="Proteomes" id="UP000017836">
    <property type="component" value="Unassembled WGS sequence"/>
</dbReference>
<comment type="subcellular location">
    <subcellularLocation>
        <location evidence="1">Cytoplasm</location>
    </subcellularLocation>
</comment>
<gene>
    <name evidence="3" type="ORF">AMTR_s00044p00080750</name>
</gene>
<protein>
    <recommendedName>
        <fullName evidence="1">Cysteine protease</fullName>
        <ecNumber evidence="1">3.4.22.-</ecNumber>
    </recommendedName>
</protein>
<dbReference type="GO" id="GO:0006914">
    <property type="term" value="P:autophagy"/>
    <property type="evidence" value="ECO:0007669"/>
    <property type="project" value="UniProtKB-KW"/>
</dbReference>
<keyword evidence="1" id="KW-0378">Hydrolase</keyword>
<keyword evidence="1" id="KW-0645">Protease</keyword>
<dbReference type="InterPro" id="IPR046792">
    <property type="entry name" value="Peptidase_C54_cat"/>
</dbReference>
<keyword evidence="4" id="KW-1185">Reference proteome</keyword>
<proteinExistence type="inferred from homology"/>
<dbReference type="GO" id="GO:0015031">
    <property type="term" value="P:protein transport"/>
    <property type="evidence" value="ECO:0007669"/>
    <property type="project" value="UniProtKB-KW"/>
</dbReference>
<organism evidence="3 4">
    <name type="scientific">Amborella trichopoda</name>
    <dbReference type="NCBI Taxonomy" id="13333"/>
    <lineage>
        <taxon>Eukaryota</taxon>
        <taxon>Viridiplantae</taxon>
        <taxon>Streptophyta</taxon>
        <taxon>Embryophyta</taxon>
        <taxon>Tracheophyta</taxon>
        <taxon>Spermatophyta</taxon>
        <taxon>Magnoliopsida</taxon>
        <taxon>Amborellales</taxon>
        <taxon>Amborellaceae</taxon>
        <taxon>Amborella</taxon>
    </lineage>
</organism>
<sequence>MSMLIMHPFDPEYVEILRLFGDSEASALSIHNLLKYGNGYGLAAGSWLGVRTVCYVSYLGNSCPYMKGADPSWTSKRILAHGPVGVCPTYPA</sequence>
<keyword evidence="1" id="KW-0813">Transport</keyword>
<evidence type="ECO:0000313" key="3">
    <source>
        <dbReference type="EMBL" id="ERN17080.1"/>
    </source>
</evidence>
<keyword evidence="1" id="KW-0963">Cytoplasm</keyword>
<dbReference type="GO" id="GO:0005737">
    <property type="term" value="C:cytoplasm"/>
    <property type="evidence" value="ECO:0007669"/>
    <property type="project" value="UniProtKB-SubCell"/>
</dbReference>
<dbReference type="EC" id="3.4.22.-" evidence="1"/>
<dbReference type="Gramene" id="ERN17080">
    <property type="protein sequence ID" value="ERN17080"/>
    <property type="gene ID" value="AMTR_s00044p00080750"/>
</dbReference>